<feature type="compositionally biased region" description="Polar residues" evidence="1">
    <location>
        <begin position="76"/>
        <end position="87"/>
    </location>
</feature>
<accession>A0A8T0R942</accession>
<evidence type="ECO:0000313" key="3">
    <source>
        <dbReference type="Proteomes" id="UP000823388"/>
    </source>
</evidence>
<dbReference type="AlphaFoldDB" id="A0A8T0R942"/>
<gene>
    <name evidence="2" type="ORF">PVAP13_6KG035135</name>
</gene>
<keyword evidence="3" id="KW-1185">Reference proteome</keyword>
<dbReference type="EMBL" id="CM029047">
    <property type="protein sequence ID" value="KAG2581463.1"/>
    <property type="molecule type" value="Genomic_DNA"/>
</dbReference>
<reference evidence="2" key="1">
    <citation type="submission" date="2020-05" db="EMBL/GenBank/DDBJ databases">
        <title>WGS assembly of Panicum virgatum.</title>
        <authorList>
            <person name="Lovell J.T."/>
            <person name="Jenkins J."/>
            <person name="Shu S."/>
            <person name="Juenger T.E."/>
            <person name="Schmutz J."/>
        </authorList>
    </citation>
    <scope>NUCLEOTIDE SEQUENCE</scope>
    <source>
        <strain evidence="2">AP13</strain>
    </source>
</reference>
<evidence type="ECO:0000313" key="2">
    <source>
        <dbReference type="EMBL" id="KAG2581463.1"/>
    </source>
</evidence>
<sequence length="201" mass="22174">MWLLSRVPPEATPALSLPCVFPRPPRPRPPRPQPPLVGVLPLAEDSPASFFCCASHSARVRRSWPSAVAPPGAQRVRSSNALRQPTASSNAKVFKSKNYSMPAMTLMKRSGTVSNNFLTRAASLRVPPRFAYLTTMPVSLPAYWSRDSSSFMRRASKSLFNVCNRAALTRSAPTNLVLRHSHTSFAVFLFATCIKRSSWST</sequence>
<comment type="caution">
    <text evidence="2">The sequence shown here is derived from an EMBL/GenBank/DDBJ whole genome shotgun (WGS) entry which is preliminary data.</text>
</comment>
<organism evidence="2 3">
    <name type="scientific">Panicum virgatum</name>
    <name type="common">Blackwell switchgrass</name>
    <dbReference type="NCBI Taxonomy" id="38727"/>
    <lineage>
        <taxon>Eukaryota</taxon>
        <taxon>Viridiplantae</taxon>
        <taxon>Streptophyta</taxon>
        <taxon>Embryophyta</taxon>
        <taxon>Tracheophyta</taxon>
        <taxon>Spermatophyta</taxon>
        <taxon>Magnoliopsida</taxon>
        <taxon>Liliopsida</taxon>
        <taxon>Poales</taxon>
        <taxon>Poaceae</taxon>
        <taxon>PACMAD clade</taxon>
        <taxon>Panicoideae</taxon>
        <taxon>Panicodae</taxon>
        <taxon>Paniceae</taxon>
        <taxon>Panicinae</taxon>
        <taxon>Panicum</taxon>
        <taxon>Panicum sect. Hiantes</taxon>
    </lineage>
</organism>
<protein>
    <submittedName>
        <fullName evidence="2">Uncharacterized protein</fullName>
    </submittedName>
</protein>
<feature type="region of interest" description="Disordered" evidence="1">
    <location>
        <begin position="68"/>
        <end position="87"/>
    </location>
</feature>
<name>A0A8T0R942_PANVG</name>
<evidence type="ECO:0000256" key="1">
    <source>
        <dbReference type="SAM" id="MobiDB-lite"/>
    </source>
</evidence>
<proteinExistence type="predicted"/>
<dbReference type="Proteomes" id="UP000823388">
    <property type="component" value="Chromosome 6K"/>
</dbReference>